<proteinExistence type="predicted"/>
<accession>A0A382I8S6</accession>
<dbReference type="AlphaFoldDB" id="A0A382I8S6"/>
<gene>
    <name evidence="1" type="ORF">METZ01_LOCUS248137</name>
</gene>
<name>A0A382I8S6_9ZZZZ</name>
<evidence type="ECO:0008006" key="2">
    <source>
        <dbReference type="Google" id="ProtNLM"/>
    </source>
</evidence>
<evidence type="ECO:0000313" key="1">
    <source>
        <dbReference type="EMBL" id="SVB95283.1"/>
    </source>
</evidence>
<protein>
    <recommendedName>
        <fullName evidence="2">Nitroreductase domain-containing protein</fullName>
    </recommendedName>
</protein>
<dbReference type="Gene3D" id="3.40.109.10">
    <property type="entry name" value="NADH Oxidase"/>
    <property type="match status" value="1"/>
</dbReference>
<dbReference type="EMBL" id="UINC01065521">
    <property type="protein sequence ID" value="SVB95283.1"/>
    <property type="molecule type" value="Genomic_DNA"/>
</dbReference>
<dbReference type="SUPFAM" id="SSF55469">
    <property type="entry name" value="FMN-dependent nitroreductase-like"/>
    <property type="match status" value="1"/>
</dbReference>
<reference evidence="1" key="1">
    <citation type="submission" date="2018-05" db="EMBL/GenBank/DDBJ databases">
        <authorList>
            <person name="Lanie J.A."/>
            <person name="Ng W.-L."/>
            <person name="Kazmierczak K.M."/>
            <person name="Andrzejewski T.M."/>
            <person name="Davidsen T.M."/>
            <person name="Wayne K.J."/>
            <person name="Tettelin H."/>
            <person name="Glass J.I."/>
            <person name="Rusch D."/>
            <person name="Podicherti R."/>
            <person name="Tsui H.-C.T."/>
            <person name="Winkler M.E."/>
        </authorList>
    </citation>
    <scope>NUCLEOTIDE SEQUENCE</scope>
</reference>
<dbReference type="GO" id="GO:0016491">
    <property type="term" value="F:oxidoreductase activity"/>
    <property type="evidence" value="ECO:0007669"/>
    <property type="project" value="InterPro"/>
</dbReference>
<organism evidence="1">
    <name type="scientific">marine metagenome</name>
    <dbReference type="NCBI Taxonomy" id="408172"/>
    <lineage>
        <taxon>unclassified sequences</taxon>
        <taxon>metagenomes</taxon>
        <taxon>ecological metagenomes</taxon>
    </lineage>
</organism>
<sequence>MRPLRDIIFSIFGFLYDFRRFYRFGGWRASLNDLRLRRLVDIKQEHTVIMMLAVGLPREEIKVCASERRPLTEVYTRLEE</sequence>
<dbReference type="InterPro" id="IPR000415">
    <property type="entry name" value="Nitroreductase-like"/>
</dbReference>